<dbReference type="GO" id="GO:0070403">
    <property type="term" value="F:NAD+ binding"/>
    <property type="evidence" value="ECO:0007669"/>
    <property type="project" value="InterPro"/>
</dbReference>
<keyword evidence="4" id="KW-0456">Lyase</keyword>
<evidence type="ECO:0000256" key="2">
    <source>
        <dbReference type="ARBA" id="ARBA00022793"/>
    </source>
</evidence>
<sequence>MEVRKMPPLIDSLVLHYLRLPTSPVMVARQDPEVHPQNEEYWGHVNPIGPRACYDEGKRVAETMCYAYMKQVRSAAASHDARAPEDLYVCLIVVTCVELISEILCSNTIILHM</sequence>
<dbReference type="AlphaFoldDB" id="A0A4Z2EE56"/>
<evidence type="ECO:0000256" key="1">
    <source>
        <dbReference type="ARBA" id="ARBA00001911"/>
    </source>
</evidence>
<evidence type="ECO:0000313" key="5">
    <source>
        <dbReference type="EMBL" id="TNN26562.1"/>
    </source>
</evidence>
<organism evidence="5 6">
    <name type="scientific">Liparis tanakae</name>
    <name type="common">Tanaka's snailfish</name>
    <dbReference type="NCBI Taxonomy" id="230148"/>
    <lineage>
        <taxon>Eukaryota</taxon>
        <taxon>Metazoa</taxon>
        <taxon>Chordata</taxon>
        <taxon>Craniata</taxon>
        <taxon>Vertebrata</taxon>
        <taxon>Euteleostomi</taxon>
        <taxon>Actinopterygii</taxon>
        <taxon>Neopterygii</taxon>
        <taxon>Teleostei</taxon>
        <taxon>Neoteleostei</taxon>
        <taxon>Acanthomorphata</taxon>
        <taxon>Eupercaria</taxon>
        <taxon>Perciformes</taxon>
        <taxon>Cottioidei</taxon>
        <taxon>Cottales</taxon>
        <taxon>Liparidae</taxon>
        <taxon>Liparis</taxon>
    </lineage>
</organism>
<name>A0A4Z2EE56_9TELE</name>
<dbReference type="InterPro" id="IPR036291">
    <property type="entry name" value="NAD(P)-bd_dom_sf"/>
</dbReference>
<dbReference type="GO" id="GO:0048040">
    <property type="term" value="F:UDP-glucuronate decarboxylase activity"/>
    <property type="evidence" value="ECO:0007669"/>
    <property type="project" value="TreeGrafter"/>
</dbReference>
<comment type="cofactor">
    <cofactor evidence="1">
        <name>NAD(+)</name>
        <dbReference type="ChEBI" id="CHEBI:57540"/>
    </cofactor>
</comment>
<dbReference type="Gene3D" id="3.40.50.720">
    <property type="entry name" value="NAD(P)-binding Rossmann-like Domain"/>
    <property type="match status" value="1"/>
</dbReference>
<dbReference type="SUPFAM" id="SSF51735">
    <property type="entry name" value="NAD(P)-binding Rossmann-fold domains"/>
    <property type="match status" value="1"/>
</dbReference>
<dbReference type="GO" id="GO:0042732">
    <property type="term" value="P:D-xylose metabolic process"/>
    <property type="evidence" value="ECO:0007669"/>
    <property type="project" value="InterPro"/>
</dbReference>
<keyword evidence="6" id="KW-1185">Reference proteome</keyword>
<dbReference type="OrthoDB" id="331544at2759"/>
<proteinExistence type="predicted"/>
<dbReference type="Proteomes" id="UP000314294">
    <property type="component" value="Unassembled WGS sequence"/>
</dbReference>
<accession>A0A4Z2EE56</accession>
<dbReference type="InterPro" id="IPR044516">
    <property type="entry name" value="UXS-like"/>
</dbReference>
<protein>
    <submittedName>
        <fullName evidence="5">UDP-glucuronic acid decarboxylase 1</fullName>
    </submittedName>
</protein>
<evidence type="ECO:0000313" key="6">
    <source>
        <dbReference type="Proteomes" id="UP000314294"/>
    </source>
</evidence>
<evidence type="ECO:0000256" key="4">
    <source>
        <dbReference type="ARBA" id="ARBA00023239"/>
    </source>
</evidence>
<dbReference type="EMBL" id="SRLO01009976">
    <property type="protein sequence ID" value="TNN26562.1"/>
    <property type="molecule type" value="Genomic_DNA"/>
</dbReference>
<dbReference type="PANTHER" id="PTHR43078">
    <property type="entry name" value="UDP-GLUCURONIC ACID DECARBOXYLASE-RELATED"/>
    <property type="match status" value="1"/>
</dbReference>
<gene>
    <name evidence="5" type="primary">uxs1_1</name>
    <name evidence="5" type="ORF">EYF80_063302</name>
</gene>
<keyword evidence="2" id="KW-0210">Decarboxylase</keyword>
<comment type="caution">
    <text evidence="5">The sequence shown here is derived from an EMBL/GenBank/DDBJ whole genome shotgun (WGS) entry which is preliminary data.</text>
</comment>
<dbReference type="GO" id="GO:0005737">
    <property type="term" value="C:cytoplasm"/>
    <property type="evidence" value="ECO:0007669"/>
    <property type="project" value="TreeGrafter"/>
</dbReference>
<reference evidence="5 6" key="1">
    <citation type="submission" date="2019-03" db="EMBL/GenBank/DDBJ databases">
        <title>First draft genome of Liparis tanakae, snailfish: a comprehensive survey of snailfish specific genes.</title>
        <authorList>
            <person name="Kim W."/>
            <person name="Song I."/>
            <person name="Jeong J.-H."/>
            <person name="Kim D."/>
            <person name="Kim S."/>
            <person name="Ryu S."/>
            <person name="Song J.Y."/>
            <person name="Lee S.K."/>
        </authorList>
    </citation>
    <scope>NUCLEOTIDE SEQUENCE [LARGE SCALE GENOMIC DNA]</scope>
    <source>
        <tissue evidence="5">Muscle</tissue>
    </source>
</reference>
<evidence type="ECO:0000256" key="3">
    <source>
        <dbReference type="ARBA" id="ARBA00023027"/>
    </source>
</evidence>
<keyword evidence="3" id="KW-0520">NAD</keyword>
<dbReference type="PANTHER" id="PTHR43078:SF6">
    <property type="entry name" value="UDP-GLUCURONIC ACID DECARBOXYLASE 1"/>
    <property type="match status" value="1"/>
</dbReference>